<dbReference type="Pfam" id="PF14291">
    <property type="entry name" value="DUF4371"/>
    <property type="match status" value="1"/>
</dbReference>
<dbReference type="RefSeq" id="XP_065667767.1">
    <property type="nucleotide sequence ID" value="XM_065811695.1"/>
</dbReference>
<evidence type="ECO:0000259" key="2">
    <source>
        <dbReference type="Pfam" id="PF14291"/>
    </source>
</evidence>
<gene>
    <name evidence="4" type="primary">LOC136088049</name>
</gene>
<feature type="compositionally biased region" description="Basic and acidic residues" evidence="1">
    <location>
        <begin position="21"/>
        <end position="45"/>
    </location>
</feature>
<organism evidence="3 4">
    <name type="scientific">Hydra vulgaris</name>
    <name type="common">Hydra</name>
    <name type="synonym">Hydra attenuata</name>
    <dbReference type="NCBI Taxonomy" id="6087"/>
    <lineage>
        <taxon>Eukaryota</taxon>
        <taxon>Metazoa</taxon>
        <taxon>Cnidaria</taxon>
        <taxon>Hydrozoa</taxon>
        <taxon>Hydroidolina</taxon>
        <taxon>Anthoathecata</taxon>
        <taxon>Aplanulata</taxon>
        <taxon>Hydridae</taxon>
        <taxon>Hydra</taxon>
    </lineage>
</organism>
<name>A0ABM4D0J6_HYDVU</name>
<keyword evidence="3" id="KW-1185">Reference proteome</keyword>
<dbReference type="Proteomes" id="UP001652625">
    <property type="component" value="Chromosome 12"/>
</dbReference>
<protein>
    <submittedName>
        <fullName evidence="4">Zinc finger MYM-type protein 5-like</fullName>
    </submittedName>
</protein>
<feature type="domain" description="DUF4371" evidence="2">
    <location>
        <begin position="229"/>
        <end position="422"/>
    </location>
</feature>
<feature type="region of interest" description="Disordered" evidence="1">
    <location>
        <begin position="1"/>
        <end position="45"/>
    </location>
</feature>
<dbReference type="PANTHER" id="PTHR45749:SF35">
    <property type="entry name" value="AC-LIKE TRANSPOSASE-RELATED"/>
    <property type="match status" value="1"/>
</dbReference>
<evidence type="ECO:0000313" key="4">
    <source>
        <dbReference type="RefSeq" id="XP_065667767.1"/>
    </source>
</evidence>
<dbReference type="InterPro" id="IPR025398">
    <property type="entry name" value="DUF4371"/>
</dbReference>
<sequence length="442" mass="51177">MSGIGKKSKLSGAQNKKYRLKREEARQKLSENESKESNKIDSDSEKIDFNFKTVNPITTAAEENQDLNPETPSSSSGVFINKEINKIDSEKIDFNDPATWPKQINIKLRDCLIENDPKQLILKDFPKNESGRKFSDNYYYRTLSNGEKICRSYLLYSKTHNSVFCYFCKLMSDNITQLTSGCNDWQHLSHIIKVHETSVGHIKNSSKYSELRMSLKKNCTTDAMQQRLYETEKKYWRLVVERIIYIIQYLSRQCLAFRGSSKNLFQNDNGNFLKLIETIGKFDPIMSEHLHCVQTSEKKNISHYLGDQIQNEIISIISDVIKKKILEMLHSSKYYSIILDTTPDISHTEQFTIVIRFVYHNKSRNVAEIREHFLGFQSVTETTGVGLFEFISNHLKLMNINIFDLRGQSYDNGANMRGRHNGLQQKILEINSRASFNPCAAH</sequence>
<dbReference type="GeneID" id="136088049"/>
<evidence type="ECO:0000256" key="1">
    <source>
        <dbReference type="SAM" id="MobiDB-lite"/>
    </source>
</evidence>
<proteinExistence type="predicted"/>
<dbReference type="PANTHER" id="PTHR45749">
    <property type="match status" value="1"/>
</dbReference>
<evidence type="ECO:0000313" key="3">
    <source>
        <dbReference type="Proteomes" id="UP001652625"/>
    </source>
</evidence>
<accession>A0ABM4D0J6</accession>
<reference evidence="4" key="1">
    <citation type="submission" date="2025-08" db="UniProtKB">
        <authorList>
            <consortium name="RefSeq"/>
        </authorList>
    </citation>
    <scope>IDENTIFICATION</scope>
</reference>